<comment type="caution">
    <text evidence="1">The sequence shown here is derived from an EMBL/GenBank/DDBJ whole genome shotgun (WGS) entry which is preliminary data.</text>
</comment>
<proteinExistence type="predicted"/>
<name>A0A0U1PYH7_9BURK</name>
<dbReference type="Proteomes" id="UP000050580">
    <property type="component" value="Unassembled WGS sequence"/>
</dbReference>
<organism evidence="1 2">
    <name type="scientific">Lampropedia cohaerens</name>
    <dbReference type="NCBI Taxonomy" id="1610491"/>
    <lineage>
        <taxon>Bacteria</taxon>
        <taxon>Pseudomonadati</taxon>
        <taxon>Pseudomonadota</taxon>
        <taxon>Betaproteobacteria</taxon>
        <taxon>Burkholderiales</taxon>
        <taxon>Comamonadaceae</taxon>
        <taxon>Lampropedia</taxon>
    </lineage>
</organism>
<dbReference type="OrthoDB" id="8654508at2"/>
<dbReference type="AlphaFoldDB" id="A0A0U1PYH7"/>
<gene>
    <name evidence="1" type="ORF">AAV94_09815</name>
</gene>
<reference evidence="1 2" key="1">
    <citation type="submission" date="2015-05" db="EMBL/GenBank/DDBJ databases">
        <title>Draft genome sequence of Lampropedia sp. CT6, isolated from the microbial mat of a hot water spring, located at Manikaran, India.</title>
        <authorList>
            <person name="Tripathi C."/>
            <person name="Rani P."/>
            <person name="Mahato N.K."/>
            <person name="Lal R."/>
        </authorList>
    </citation>
    <scope>NUCLEOTIDE SEQUENCE [LARGE SCALE GENOMIC DNA]</scope>
    <source>
        <strain evidence="1 2">CT6</strain>
    </source>
</reference>
<dbReference type="RefSeq" id="WP_046742153.1">
    <property type="nucleotide sequence ID" value="NZ_LBNQ01000030.1"/>
</dbReference>
<keyword evidence="2" id="KW-1185">Reference proteome</keyword>
<dbReference type="PATRIC" id="fig|1610491.3.peg.2086"/>
<sequence>MEIAFVIVVLVLAWMVVRARYQAQRIVLLGKHLSGLQVERHMETLTQGYLRAIREKDVNRQNQIWETFAASECGVAGQIERLAEAVAREPQEHTRIARWAMCVPYVERFLPAVTRDFRQLLRLHAQGVREIVENPSGLSPKDRAYQLSAELFLLQHSCHWFCKSRAVADARLIARHQVDHGKVLASVSERTRNAYLHWLGST</sequence>
<protein>
    <submittedName>
        <fullName evidence="1">Uncharacterized protein</fullName>
    </submittedName>
</protein>
<dbReference type="EMBL" id="LBNQ01000030">
    <property type="protein sequence ID" value="KKW67574.1"/>
    <property type="molecule type" value="Genomic_DNA"/>
</dbReference>
<accession>A0A0U1PYH7</accession>
<evidence type="ECO:0000313" key="1">
    <source>
        <dbReference type="EMBL" id="KKW67574.1"/>
    </source>
</evidence>
<evidence type="ECO:0000313" key="2">
    <source>
        <dbReference type="Proteomes" id="UP000050580"/>
    </source>
</evidence>